<sequence length="924" mass="100805">MRNIDLIREVTTSAAGRWPDVLSLAGITVPHSPRQHSECPACGGTDRFRFDDGGRGSHFCNQCGAGDGLDLVAKVNHCDTTEAARLVANVLGIDYRTTTETAPQSTSQDKAVMEAERQHRKQQVAAEQEQKRQQFNRRYTTLYNSATPGESEYLTAKGLTGFTFPMLTDGRLLVALTDETGTVTAAQTITTTGEKRQVTDGTKRGAFYAVNASEQPQVVIISEGLATTLTAHLMRPDALTVAAIDAGNLLPVAEVMRRRYSEAQIIIAADNDWHEPGECDEKGKPKQNIGVISAEKAAISVSGWVVTPPTHHKADWDDYRQQNGTEATTRAFTQSLYQPKGASMSVQLKAIEGGKKDRPQTDPLKPHIMSRKDGVYWITPKVDKESGEIISNESWLCSPLEVIGTGRDDKDQYLIIRWLPIGEDIPTTAAIPLADIGEREGWRTLKAGGVNVTTKSTLRAILADWLQRSGSLEIWRVAQATGWQCGAYIMPDGEIIGTPEKPVLFNGRSAAAAGYTVKGTPESWRDSVARLARGNPSMMAGIGAALAAPLIGLAGADGFGIHFYEQSSSGKTTTANIASSLYGEPDALRLTWFGTALGIANEAAAHNDGLMPLDEVGQGADPDSVAKSAYTLFNGVGKLQGAKEGGNRDLKRWRTVAISTGEMDLETFIASSGRKVKAGQLVRLLNIPLEKAHQHHDTPNGKAHADALKDAYQHNYGAAGRYWIKHLADHQQQAVAAVREAESRWRSLIPADYGEQVHRVAARFAVLEAALLFGRVVTGWDEQECRDAIQHNFNAWIKEFGTGNKEHQQIIEQTEGFLNAYGLSRFAPLPYDPQSLPIRDLAGYRDKGKHDRDAMVFYTFPAAFEDEIARGFNVKHFAKALAGAGMLTPPASGRGYQRKSPRIDGRQINVYVIQHMPESSQPDE</sequence>
<evidence type="ECO:0000259" key="7">
    <source>
        <dbReference type="SMART" id="SM00778"/>
    </source>
</evidence>
<dbReference type="Pfam" id="PF08273">
    <property type="entry name" value="Zn_Ribbon_Prim"/>
    <property type="match status" value="1"/>
</dbReference>
<organism evidence="8 9">
    <name type="scientific">Yersinia kristensenii</name>
    <dbReference type="NCBI Taxonomy" id="28152"/>
    <lineage>
        <taxon>Bacteria</taxon>
        <taxon>Pseudomonadati</taxon>
        <taxon>Pseudomonadota</taxon>
        <taxon>Gammaproteobacteria</taxon>
        <taxon>Enterobacterales</taxon>
        <taxon>Yersiniaceae</taxon>
        <taxon>Yersinia</taxon>
    </lineage>
</organism>
<dbReference type="RefSeq" id="WP_087795744.1">
    <property type="nucleotide sequence ID" value="NZ_CAWNET010000014.1"/>
</dbReference>
<dbReference type="GO" id="GO:0003677">
    <property type="term" value="F:DNA binding"/>
    <property type="evidence" value="ECO:0007669"/>
    <property type="project" value="InterPro"/>
</dbReference>
<evidence type="ECO:0000256" key="4">
    <source>
        <dbReference type="ARBA" id="ARBA00022695"/>
    </source>
</evidence>
<gene>
    <name evidence="8" type="ORF">CBW52_18315</name>
</gene>
<evidence type="ECO:0000313" key="8">
    <source>
        <dbReference type="EMBL" id="OVZ78596.1"/>
    </source>
</evidence>
<dbReference type="Gene3D" id="3.90.580.10">
    <property type="entry name" value="Zinc finger, CHC2-type domain"/>
    <property type="match status" value="1"/>
</dbReference>
<keyword evidence="9" id="KW-1185">Reference proteome</keyword>
<reference evidence="8 9" key="1">
    <citation type="submission" date="2017-05" db="EMBL/GenBank/DDBJ databases">
        <title>Whole genome sequencing of Yersinia kristensenii.</title>
        <authorList>
            <person name="Campioni F."/>
        </authorList>
    </citation>
    <scope>NUCLEOTIDE SEQUENCE [LARGE SCALE GENOMIC DNA]</scope>
    <source>
        <strain evidence="8 9">CFSAN060538</strain>
    </source>
</reference>
<keyword evidence="4" id="KW-0548">Nucleotidyltransferase</keyword>
<dbReference type="GO" id="GO:0008270">
    <property type="term" value="F:zinc ion binding"/>
    <property type="evidence" value="ECO:0007669"/>
    <property type="project" value="InterPro"/>
</dbReference>
<evidence type="ECO:0000256" key="2">
    <source>
        <dbReference type="ARBA" id="ARBA00022515"/>
    </source>
</evidence>
<evidence type="ECO:0000256" key="3">
    <source>
        <dbReference type="ARBA" id="ARBA00022679"/>
    </source>
</evidence>
<dbReference type="GO" id="GO:0016779">
    <property type="term" value="F:nucleotidyltransferase activity"/>
    <property type="evidence" value="ECO:0007669"/>
    <property type="project" value="UniProtKB-KW"/>
</dbReference>
<protein>
    <submittedName>
        <fullName evidence="8">DNA primase</fullName>
    </submittedName>
</protein>
<dbReference type="GO" id="GO:0000428">
    <property type="term" value="C:DNA-directed RNA polymerase complex"/>
    <property type="evidence" value="ECO:0007669"/>
    <property type="project" value="UniProtKB-KW"/>
</dbReference>
<dbReference type="Proteomes" id="UP000195840">
    <property type="component" value="Unassembled WGS sequence"/>
</dbReference>
<keyword evidence="6" id="KW-0804">Transcription</keyword>
<dbReference type="Pfam" id="PF06048">
    <property type="entry name" value="DUF927"/>
    <property type="match status" value="1"/>
</dbReference>
<keyword evidence="1" id="KW-0240">DNA-directed RNA polymerase</keyword>
<dbReference type="EMBL" id="NHOG01000021">
    <property type="protein sequence ID" value="OVZ78596.1"/>
    <property type="molecule type" value="Genomic_DNA"/>
</dbReference>
<evidence type="ECO:0000256" key="5">
    <source>
        <dbReference type="ARBA" id="ARBA00022705"/>
    </source>
</evidence>
<dbReference type="InterPro" id="IPR009270">
    <property type="entry name" value="DUF927"/>
</dbReference>
<accession>A0AB73PG24</accession>
<dbReference type="GO" id="GO:0006269">
    <property type="term" value="P:DNA replication, synthesis of primer"/>
    <property type="evidence" value="ECO:0007669"/>
    <property type="project" value="UniProtKB-KW"/>
</dbReference>
<feature type="domain" description="DNA primase/helicase Gp4 N-terminal Bacteriophage T7-like" evidence="7">
    <location>
        <begin position="34"/>
        <end position="69"/>
    </location>
</feature>
<dbReference type="AlphaFoldDB" id="A0AB73PG24"/>
<dbReference type="InterPro" id="IPR036977">
    <property type="entry name" value="DNA_primase_Znf_CHC2"/>
</dbReference>
<keyword evidence="3" id="KW-0808">Transferase</keyword>
<dbReference type="InterPro" id="IPR013237">
    <property type="entry name" value="Phage_T7_Gp4_N"/>
</dbReference>
<evidence type="ECO:0000256" key="1">
    <source>
        <dbReference type="ARBA" id="ARBA00022478"/>
    </source>
</evidence>
<keyword evidence="2" id="KW-0639">Primosome</keyword>
<dbReference type="InterPro" id="IPR034154">
    <property type="entry name" value="TOPRIM_DnaG/twinkle"/>
</dbReference>
<proteinExistence type="predicted"/>
<keyword evidence="5" id="KW-0235">DNA replication</keyword>
<evidence type="ECO:0000256" key="6">
    <source>
        <dbReference type="ARBA" id="ARBA00023163"/>
    </source>
</evidence>
<dbReference type="CDD" id="cd01029">
    <property type="entry name" value="TOPRIM_primases"/>
    <property type="match status" value="1"/>
</dbReference>
<comment type="caution">
    <text evidence="8">The sequence shown here is derived from an EMBL/GenBank/DDBJ whole genome shotgun (WGS) entry which is preliminary data.</text>
</comment>
<dbReference type="InterPro" id="IPR006171">
    <property type="entry name" value="TOPRIM_dom"/>
</dbReference>
<dbReference type="GO" id="GO:0004386">
    <property type="term" value="F:helicase activity"/>
    <property type="evidence" value="ECO:0007669"/>
    <property type="project" value="InterPro"/>
</dbReference>
<dbReference type="SMART" id="SM00778">
    <property type="entry name" value="Prim_Zn_Ribbon"/>
    <property type="match status" value="1"/>
</dbReference>
<dbReference type="SUPFAM" id="SSF57783">
    <property type="entry name" value="Zinc beta-ribbon"/>
    <property type="match status" value="1"/>
</dbReference>
<evidence type="ECO:0000313" key="9">
    <source>
        <dbReference type="Proteomes" id="UP000195840"/>
    </source>
</evidence>
<name>A0AB73PG24_YERKR</name>
<dbReference type="Pfam" id="PF13362">
    <property type="entry name" value="Toprim_3"/>
    <property type="match status" value="1"/>
</dbReference>
<dbReference type="GO" id="GO:1990077">
    <property type="term" value="C:primosome complex"/>
    <property type="evidence" value="ECO:0007669"/>
    <property type="project" value="UniProtKB-KW"/>
</dbReference>